<accession>A0AAV9E5S1</accession>
<keyword evidence="2" id="KW-1185">Reference proteome</keyword>
<organism evidence="1 2">
    <name type="scientific">Acorus calamus</name>
    <name type="common">Sweet flag</name>
    <dbReference type="NCBI Taxonomy" id="4465"/>
    <lineage>
        <taxon>Eukaryota</taxon>
        <taxon>Viridiplantae</taxon>
        <taxon>Streptophyta</taxon>
        <taxon>Embryophyta</taxon>
        <taxon>Tracheophyta</taxon>
        <taxon>Spermatophyta</taxon>
        <taxon>Magnoliopsida</taxon>
        <taxon>Liliopsida</taxon>
        <taxon>Acoraceae</taxon>
        <taxon>Acorus</taxon>
    </lineage>
</organism>
<gene>
    <name evidence="1" type="ORF">QJS10_CPA09g01140</name>
</gene>
<reference evidence="1" key="2">
    <citation type="submission" date="2023-06" db="EMBL/GenBank/DDBJ databases">
        <authorList>
            <person name="Ma L."/>
            <person name="Liu K.-W."/>
            <person name="Li Z."/>
            <person name="Hsiao Y.-Y."/>
            <person name="Qi Y."/>
            <person name="Fu T."/>
            <person name="Tang G."/>
            <person name="Zhang D."/>
            <person name="Sun W.-H."/>
            <person name="Liu D.-K."/>
            <person name="Li Y."/>
            <person name="Chen G.-Z."/>
            <person name="Liu X.-D."/>
            <person name="Liao X.-Y."/>
            <person name="Jiang Y.-T."/>
            <person name="Yu X."/>
            <person name="Hao Y."/>
            <person name="Huang J."/>
            <person name="Zhao X.-W."/>
            <person name="Ke S."/>
            <person name="Chen Y.-Y."/>
            <person name="Wu W.-L."/>
            <person name="Hsu J.-L."/>
            <person name="Lin Y.-F."/>
            <person name="Huang M.-D."/>
            <person name="Li C.-Y."/>
            <person name="Huang L."/>
            <person name="Wang Z.-W."/>
            <person name="Zhao X."/>
            <person name="Zhong W.-Y."/>
            <person name="Peng D.-H."/>
            <person name="Ahmad S."/>
            <person name="Lan S."/>
            <person name="Zhang J.-S."/>
            <person name="Tsai W.-C."/>
            <person name="Van De Peer Y."/>
            <person name="Liu Z.-J."/>
        </authorList>
    </citation>
    <scope>NUCLEOTIDE SEQUENCE</scope>
    <source>
        <strain evidence="1">CP</strain>
        <tissue evidence="1">Leaves</tissue>
    </source>
</reference>
<dbReference type="PANTHER" id="PTHR31973:SF187">
    <property type="entry name" value="MUTATOR TRANSPOSASE MUDRA PROTEIN"/>
    <property type="match status" value="1"/>
</dbReference>
<name>A0AAV9E5S1_ACOCL</name>
<reference evidence="1" key="1">
    <citation type="journal article" date="2023" name="Nat. Commun.">
        <title>Diploid and tetraploid genomes of Acorus and the evolution of monocots.</title>
        <authorList>
            <person name="Ma L."/>
            <person name="Liu K.W."/>
            <person name="Li Z."/>
            <person name="Hsiao Y.Y."/>
            <person name="Qi Y."/>
            <person name="Fu T."/>
            <person name="Tang G.D."/>
            <person name="Zhang D."/>
            <person name="Sun W.H."/>
            <person name="Liu D.K."/>
            <person name="Li Y."/>
            <person name="Chen G.Z."/>
            <person name="Liu X.D."/>
            <person name="Liao X.Y."/>
            <person name="Jiang Y.T."/>
            <person name="Yu X."/>
            <person name="Hao Y."/>
            <person name="Huang J."/>
            <person name="Zhao X.W."/>
            <person name="Ke S."/>
            <person name="Chen Y.Y."/>
            <person name="Wu W.L."/>
            <person name="Hsu J.L."/>
            <person name="Lin Y.F."/>
            <person name="Huang M.D."/>
            <person name="Li C.Y."/>
            <person name="Huang L."/>
            <person name="Wang Z.W."/>
            <person name="Zhao X."/>
            <person name="Zhong W.Y."/>
            <person name="Peng D.H."/>
            <person name="Ahmad S."/>
            <person name="Lan S."/>
            <person name="Zhang J.S."/>
            <person name="Tsai W.C."/>
            <person name="Van de Peer Y."/>
            <person name="Liu Z.J."/>
        </authorList>
    </citation>
    <scope>NUCLEOTIDE SEQUENCE</scope>
    <source>
        <strain evidence="1">CP</strain>
    </source>
</reference>
<evidence type="ECO:0000313" key="1">
    <source>
        <dbReference type="EMBL" id="KAK1308840.1"/>
    </source>
</evidence>
<dbReference type="AlphaFoldDB" id="A0AAV9E5S1"/>
<evidence type="ECO:0000313" key="2">
    <source>
        <dbReference type="Proteomes" id="UP001180020"/>
    </source>
</evidence>
<dbReference type="EMBL" id="JAUJYO010000009">
    <property type="protein sequence ID" value="KAK1308840.1"/>
    <property type="molecule type" value="Genomic_DNA"/>
</dbReference>
<sequence>MQGGKALEIIHGSYAYSYGLIPELRKELLKSNLGSVVQYVLDVDHSFQRLFICLEACRMGFIKGCRPFLGLDGCHLKESGDSWKWFLQNLQSALRMIEGLVFMSDKDKGLESVVPLVYHMWNTGHMLDIFTVISRRNTLARHIPIIDMVETIRQKIMERMDHRRGLGRKWKGKFVPKAFKYVQHIVKDIGEYIVRRSSDVMAEVVGPDFTVVVRFNEKTCT</sequence>
<protein>
    <submittedName>
        <fullName evidence="1">Uncharacterized protein</fullName>
    </submittedName>
</protein>
<proteinExistence type="predicted"/>
<dbReference type="PANTHER" id="PTHR31973">
    <property type="entry name" value="POLYPROTEIN, PUTATIVE-RELATED"/>
    <property type="match status" value="1"/>
</dbReference>
<dbReference type="Proteomes" id="UP001180020">
    <property type="component" value="Unassembled WGS sequence"/>
</dbReference>
<comment type="caution">
    <text evidence="1">The sequence shown here is derived from an EMBL/GenBank/DDBJ whole genome shotgun (WGS) entry which is preliminary data.</text>
</comment>